<keyword evidence="3" id="KW-0812">Transmembrane</keyword>
<dbReference type="Pfam" id="PF04203">
    <property type="entry name" value="Sortase"/>
    <property type="match status" value="1"/>
</dbReference>
<dbReference type="Gene3D" id="2.40.260.10">
    <property type="entry name" value="Sortase"/>
    <property type="match status" value="1"/>
</dbReference>
<dbReference type="SUPFAM" id="SSF63817">
    <property type="entry name" value="Sortase"/>
    <property type="match status" value="1"/>
</dbReference>
<evidence type="ECO:0000313" key="4">
    <source>
        <dbReference type="EMBL" id="MEE6147035.1"/>
    </source>
</evidence>
<dbReference type="Proteomes" id="UP001332931">
    <property type="component" value="Unassembled WGS sequence"/>
</dbReference>
<comment type="caution">
    <text evidence="4">The sequence shown here is derived from an EMBL/GenBank/DDBJ whole genome shotgun (WGS) entry which is preliminary data.</text>
</comment>
<evidence type="ECO:0000313" key="5">
    <source>
        <dbReference type="Proteomes" id="UP001332931"/>
    </source>
</evidence>
<dbReference type="InterPro" id="IPR023365">
    <property type="entry name" value="Sortase_dom-sf"/>
</dbReference>
<dbReference type="RefSeq" id="WP_330957800.1">
    <property type="nucleotide sequence ID" value="NZ_JAZGJQ010000002.1"/>
</dbReference>
<feature type="transmembrane region" description="Helical" evidence="3">
    <location>
        <begin position="32"/>
        <end position="53"/>
    </location>
</feature>
<reference evidence="4 5" key="1">
    <citation type="submission" date="2024-01" db="EMBL/GenBank/DDBJ databases">
        <title>Description of Olsenella sp. nov., isolated from pig feces.</title>
        <authorList>
            <person name="Chang Y.-H."/>
        </authorList>
    </citation>
    <scope>NUCLEOTIDE SEQUENCE [LARGE SCALE GENOMIC DNA]</scope>
    <source>
        <strain evidence="4 5">YH-ols2223</strain>
    </source>
</reference>
<dbReference type="InterPro" id="IPR005754">
    <property type="entry name" value="Sortase"/>
</dbReference>
<evidence type="ECO:0000256" key="1">
    <source>
        <dbReference type="ARBA" id="ARBA00022801"/>
    </source>
</evidence>
<accession>A0ABU7R8W8</accession>
<dbReference type="InterPro" id="IPR009835">
    <property type="entry name" value="SrtB"/>
</dbReference>
<keyword evidence="1" id="KW-0378">Hydrolase</keyword>
<evidence type="ECO:0000256" key="3">
    <source>
        <dbReference type="SAM" id="Phobius"/>
    </source>
</evidence>
<proteinExistence type="predicted"/>
<keyword evidence="5" id="KW-1185">Reference proteome</keyword>
<sequence length="282" mass="30629">MPKGAHYKQDAGAEAGQGASQDGRRKHRASRVIANLLLLAGVALLVAAGVIWFQNDQRYQQNEENNAKLAVYAKLPEGAGGPPEVDWAALKAVNPDVVGWVYIPNTVVNYPVYQGSDNEYYLDHSAYGGFSYGGQIFMDHLNTAPGMVDEQTIIYGHHQRNGSMFKTVADMANQATFDGVDTVWYCTEQENFELEPLMLYKTVGTDETVRQFAFPTTDDFHSYLTGKLSSASAARADAAGLIASTEHVMTLSTCQYDEEDGRSILVCVPKSEVSGPGPGVSS</sequence>
<dbReference type="EMBL" id="JAZGJQ010000002">
    <property type="protein sequence ID" value="MEE6147035.1"/>
    <property type="molecule type" value="Genomic_DNA"/>
</dbReference>
<name>A0ABU7R8W8_9ACTN</name>
<protein>
    <submittedName>
        <fullName evidence="4">Class B sortase</fullName>
    </submittedName>
</protein>
<keyword evidence="3" id="KW-1133">Transmembrane helix</keyword>
<evidence type="ECO:0000256" key="2">
    <source>
        <dbReference type="SAM" id="MobiDB-lite"/>
    </source>
</evidence>
<keyword evidence="3" id="KW-0472">Membrane</keyword>
<gene>
    <name evidence="4" type="ORF">VXJ25_03335</name>
</gene>
<dbReference type="CDD" id="cd05826">
    <property type="entry name" value="Sortase_B"/>
    <property type="match status" value="1"/>
</dbReference>
<feature type="region of interest" description="Disordered" evidence="2">
    <location>
        <begin position="1"/>
        <end position="24"/>
    </location>
</feature>
<organism evidence="4 5">
    <name type="scientific">Olsenella absiana</name>
    <dbReference type="NCBI Taxonomy" id="3115222"/>
    <lineage>
        <taxon>Bacteria</taxon>
        <taxon>Bacillati</taxon>
        <taxon>Actinomycetota</taxon>
        <taxon>Coriobacteriia</taxon>
        <taxon>Coriobacteriales</taxon>
        <taxon>Atopobiaceae</taxon>
        <taxon>Olsenella</taxon>
    </lineage>
</organism>